<proteinExistence type="predicted"/>
<evidence type="ECO:0000313" key="1">
    <source>
        <dbReference type="EMBL" id="GIY69358.1"/>
    </source>
</evidence>
<organism evidence="1 2">
    <name type="scientific">Caerostris darwini</name>
    <dbReference type="NCBI Taxonomy" id="1538125"/>
    <lineage>
        <taxon>Eukaryota</taxon>
        <taxon>Metazoa</taxon>
        <taxon>Ecdysozoa</taxon>
        <taxon>Arthropoda</taxon>
        <taxon>Chelicerata</taxon>
        <taxon>Arachnida</taxon>
        <taxon>Araneae</taxon>
        <taxon>Araneomorphae</taxon>
        <taxon>Entelegynae</taxon>
        <taxon>Araneoidea</taxon>
        <taxon>Araneidae</taxon>
        <taxon>Caerostris</taxon>
    </lineage>
</organism>
<accession>A0AAV4VH42</accession>
<keyword evidence="2" id="KW-1185">Reference proteome</keyword>
<evidence type="ECO:0000313" key="2">
    <source>
        <dbReference type="Proteomes" id="UP001054837"/>
    </source>
</evidence>
<sequence>MVPDTSNRLHHKELFSFSNKKSFGASPPQYTHPAETTYPLCHPVPTRCHLINKRFPIIPFSHKGWRSCIERIPSDSNKERNLLHQWKRDRVAQTRPQQTIFFQSPHSLACLLLKEGQRPDRSNEGDGLQTILFQQHPSIVLTSAGR</sequence>
<protein>
    <submittedName>
        <fullName evidence="1">Uncharacterized protein</fullName>
    </submittedName>
</protein>
<dbReference type="EMBL" id="BPLQ01013035">
    <property type="protein sequence ID" value="GIY69358.1"/>
    <property type="molecule type" value="Genomic_DNA"/>
</dbReference>
<name>A0AAV4VH42_9ARAC</name>
<gene>
    <name evidence="1" type="ORF">CDAR_470441</name>
</gene>
<reference evidence="1 2" key="1">
    <citation type="submission" date="2021-06" db="EMBL/GenBank/DDBJ databases">
        <title>Caerostris darwini draft genome.</title>
        <authorList>
            <person name="Kono N."/>
            <person name="Arakawa K."/>
        </authorList>
    </citation>
    <scope>NUCLEOTIDE SEQUENCE [LARGE SCALE GENOMIC DNA]</scope>
</reference>
<comment type="caution">
    <text evidence="1">The sequence shown here is derived from an EMBL/GenBank/DDBJ whole genome shotgun (WGS) entry which is preliminary data.</text>
</comment>
<dbReference type="Proteomes" id="UP001054837">
    <property type="component" value="Unassembled WGS sequence"/>
</dbReference>
<dbReference type="AlphaFoldDB" id="A0AAV4VH42"/>